<dbReference type="GO" id="GO:0008270">
    <property type="term" value="F:zinc ion binding"/>
    <property type="evidence" value="ECO:0007669"/>
    <property type="project" value="UniProtKB-KW"/>
</dbReference>
<name>A0A9W8XPF8_9PLEO</name>
<feature type="domain" description="C3H1-type" evidence="3">
    <location>
        <begin position="116"/>
        <end position="143"/>
    </location>
</feature>
<dbReference type="OrthoDB" id="10327567at2759"/>
<dbReference type="AlphaFoldDB" id="A0A9W8XPF8"/>
<sequence length="179" mass="20076">MSESWLAAIPPDQQPVKQDTGSKRLKSPVPKEKDYNYQSTTKGLVDLLLMKNTDAAPNNQLKADTDAQSKTPTEMTQVFASFQAKMKENAHAAAMRKHDFGQRIDSRTGLVLLQANNPGEICKYFNNGIDCTNDHCMRKHICSTCHRISHGAHECTIDLDAAQEKVNNNWKPSKETKFI</sequence>
<keyword evidence="1" id="KW-0862">Zinc</keyword>
<keyword evidence="1" id="KW-0479">Metal-binding</keyword>
<evidence type="ECO:0000259" key="3">
    <source>
        <dbReference type="PROSITE" id="PS50103"/>
    </source>
</evidence>
<comment type="caution">
    <text evidence="4">The sequence shown here is derived from an EMBL/GenBank/DDBJ whole genome shotgun (WGS) entry which is preliminary data.</text>
</comment>
<feature type="region of interest" description="Disordered" evidence="2">
    <location>
        <begin position="1"/>
        <end position="36"/>
    </location>
</feature>
<dbReference type="GeneID" id="80909461"/>
<dbReference type="PROSITE" id="PS50103">
    <property type="entry name" value="ZF_C3H1"/>
    <property type="match status" value="1"/>
</dbReference>
<protein>
    <recommendedName>
        <fullName evidence="3">C3H1-type domain-containing protein</fullName>
    </recommendedName>
</protein>
<evidence type="ECO:0000313" key="4">
    <source>
        <dbReference type="EMBL" id="KAJ4354197.1"/>
    </source>
</evidence>
<organism evidence="4 5">
    <name type="scientific">Didymosphaeria variabile</name>
    <dbReference type="NCBI Taxonomy" id="1932322"/>
    <lineage>
        <taxon>Eukaryota</taxon>
        <taxon>Fungi</taxon>
        <taxon>Dikarya</taxon>
        <taxon>Ascomycota</taxon>
        <taxon>Pezizomycotina</taxon>
        <taxon>Dothideomycetes</taxon>
        <taxon>Pleosporomycetidae</taxon>
        <taxon>Pleosporales</taxon>
        <taxon>Massarineae</taxon>
        <taxon>Didymosphaeriaceae</taxon>
        <taxon>Didymosphaeria</taxon>
    </lineage>
</organism>
<proteinExistence type="predicted"/>
<reference evidence="4" key="1">
    <citation type="submission" date="2022-10" db="EMBL/GenBank/DDBJ databases">
        <title>Tapping the CABI collections for fungal endophytes: first genome assemblies for Collariella, Neodidymelliopsis, Ascochyta clinopodiicola, Didymella pomorum, Didymosphaeria variabile, Neocosmospora piperis and Neocucurbitaria cava.</title>
        <authorList>
            <person name="Hill R."/>
        </authorList>
    </citation>
    <scope>NUCLEOTIDE SEQUENCE</scope>
    <source>
        <strain evidence="4">IMI 356815</strain>
    </source>
</reference>
<evidence type="ECO:0000256" key="1">
    <source>
        <dbReference type="PROSITE-ProRule" id="PRU00723"/>
    </source>
</evidence>
<evidence type="ECO:0000256" key="2">
    <source>
        <dbReference type="SAM" id="MobiDB-lite"/>
    </source>
</evidence>
<gene>
    <name evidence="4" type="ORF">N0V89_005931</name>
</gene>
<dbReference type="Proteomes" id="UP001140513">
    <property type="component" value="Unassembled WGS sequence"/>
</dbReference>
<dbReference type="EMBL" id="JAPEUX010000004">
    <property type="protein sequence ID" value="KAJ4354197.1"/>
    <property type="molecule type" value="Genomic_DNA"/>
</dbReference>
<evidence type="ECO:0000313" key="5">
    <source>
        <dbReference type="Proteomes" id="UP001140513"/>
    </source>
</evidence>
<feature type="zinc finger region" description="C3H1-type" evidence="1">
    <location>
        <begin position="116"/>
        <end position="143"/>
    </location>
</feature>
<keyword evidence="1" id="KW-0863">Zinc-finger</keyword>
<keyword evidence="5" id="KW-1185">Reference proteome</keyword>
<dbReference type="RefSeq" id="XP_056071971.1">
    <property type="nucleotide sequence ID" value="XM_056214704.1"/>
</dbReference>
<dbReference type="InterPro" id="IPR000571">
    <property type="entry name" value="Znf_CCCH"/>
</dbReference>
<accession>A0A9W8XPF8</accession>